<dbReference type="EMBL" id="JAJJMB010009728">
    <property type="protein sequence ID" value="KAI3912526.1"/>
    <property type="molecule type" value="Genomic_DNA"/>
</dbReference>
<feature type="compositionally biased region" description="Polar residues" evidence="2">
    <location>
        <begin position="200"/>
        <end position="209"/>
    </location>
</feature>
<dbReference type="PANTHER" id="PTHR47841">
    <property type="entry name" value="DIACYLGLYCEROL KINASE THETA-LIKE-RELATED"/>
    <property type="match status" value="1"/>
</dbReference>
<evidence type="ECO:0000256" key="2">
    <source>
        <dbReference type="SAM" id="MobiDB-lite"/>
    </source>
</evidence>
<gene>
    <name evidence="4" type="ORF">MKW98_020988</name>
</gene>
<evidence type="ECO:0000313" key="4">
    <source>
        <dbReference type="EMBL" id="KAI3912526.1"/>
    </source>
</evidence>
<dbReference type="InterPro" id="IPR004146">
    <property type="entry name" value="DC1"/>
</dbReference>
<feature type="region of interest" description="Disordered" evidence="2">
    <location>
        <begin position="192"/>
        <end position="225"/>
    </location>
</feature>
<reference evidence="4" key="1">
    <citation type="submission" date="2022-04" db="EMBL/GenBank/DDBJ databases">
        <title>A functionally conserved STORR gene fusion in Papaver species that diverged 16.8 million years ago.</title>
        <authorList>
            <person name="Catania T."/>
        </authorList>
    </citation>
    <scope>NUCLEOTIDE SEQUENCE</scope>
    <source>
        <strain evidence="4">S-188037</strain>
    </source>
</reference>
<keyword evidence="5" id="KW-1185">Reference proteome</keyword>
<sequence length="312" mass="35292">MASAGKSYPAREKEQKRTLEHFTHPHILTRDASDQSSDQTNDFLCDACNTLGSGARYRCKQCDFDIHENCADCPEYLNTYIHPNHRLELMWEGSGIRKDFDQLRPCDVCGDQVKGLFYTCSSGAEKRYDNVHHVIDKYHPLKFQSAPVIADSLCAICRDVVLPSSWSYRCDPCGVNIHLECVTLPYDNHHHSGTTTHTSRSPQDPQAQMHQRKRPAQPPPGSPPPPYNNYCPPPYNYYPYPPPPPNYYYYYPQPYWYPPMPPPPYHHHHPPFAPPKKTSTHGSKMKRSASVLGRIAVSLLLSAALGGAVSIG</sequence>
<dbReference type="AlphaFoldDB" id="A0AAD4SLR3"/>
<feature type="domain" description="DC1" evidence="3">
    <location>
        <begin position="22"/>
        <end position="71"/>
    </location>
</feature>
<organism evidence="4 5">
    <name type="scientific">Papaver atlanticum</name>
    <dbReference type="NCBI Taxonomy" id="357466"/>
    <lineage>
        <taxon>Eukaryota</taxon>
        <taxon>Viridiplantae</taxon>
        <taxon>Streptophyta</taxon>
        <taxon>Embryophyta</taxon>
        <taxon>Tracheophyta</taxon>
        <taxon>Spermatophyta</taxon>
        <taxon>Magnoliopsida</taxon>
        <taxon>Ranunculales</taxon>
        <taxon>Papaveraceae</taxon>
        <taxon>Papaveroideae</taxon>
        <taxon>Papaver</taxon>
    </lineage>
</organism>
<evidence type="ECO:0000256" key="1">
    <source>
        <dbReference type="ARBA" id="ARBA00022737"/>
    </source>
</evidence>
<dbReference type="Proteomes" id="UP001202328">
    <property type="component" value="Unassembled WGS sequence"/>
</dbReference>
<name>A0AAD4SLR3_9MAGN</name>
<comment type="caution">
    <text evidence="4">The sequence shown here is derived from an EMBL/GenBank/DDBJ whole genome shotgun (WGS) entry which is preliminary data.</text>
</comment>
<feature type="region of interest" description="Disordered" evidence="2">
    <location>
        <begin position="1"/>
        <end position="37"/>
    </location>
</feature>
<dbReference type="Pfam" id="PF03107">
    <property type="entry name" value="C1_2"/>
    <property type="match status" value="2"/>
</dbReference>
<dbReference type="SUPFAM" id="SSF57889">
    <property type="entry name" value="Cysteine-rich domain"/>
    <property type="match status" value="2"/>
</dbReference>
<accession>A0AAD4SLR3</accession>
<evidence type="ECO:0000313" key="5">
    <source>
        <dbReference type="Proteomes" id="UP001202328"/>
    </source>
</evidence>
<feature type="compositionally biased region" description="Basic and acidic residues" evidence="2">
    <location>
        <begin position="9"/>
        <end position="33"/>
    </location>
</feature>
<dbReference type="InterPro" id="IPR046349">
    <property type="entry name" value="C1-like_sf"/>
</dbReference>
<keyword evidence="1" id="KW-0677">Repeat</keyword>
<protein>
    <recommendedName>
        <fullName evidence="3">DC1 domain-containing protein</fullName>
    </recommendedName>
</protein>
<dbReference type="PANTHER" id="PTHR47841:SF7">
    <property type="entry name" value="CYSTEINE_HISTIDINE-RICH C1 DOMAIN PROTEIN"/>
    <property type="match status" value="1"/>
</dbReference>
<proteinExistence type="predicted"/>
<feature type="domain" description="DC1" evidence="3">
    <location>
        <begin position="139"/>
        <end position="182"/>
    </location>
</feature>
<evidence type="ECO:0000259" key="3">
    <source>
        <dbReference type="Pfam" id="PF03107"/>
    </source>
</evidence>
<feature type="compositionally biased region" description="Pro residues" evidence="2">
    <location>
        <begin position="216"/>
        <end position="225"/>
    </location>
</feature>